<dbReference type="AlphaFoldDB" id="A0A177T4H6"/>
<dbReference type="EMBL" id="LWDF02001544">
    <property type="protein sequence ID" value="KAE8238051.1"/>
    <property type="molecule type" value="Genomic_DNA"/>
</dbReference>
<sequence length="275" mass="31445">MPTRTKTAPAHYHEEQTQIIQAWKDKALRDGFAAGPYSRKDIETMVGPFVGVPIMIVHTPATATKAEKNRVCFNASWSPYGDTAEDGIRSINEEVKWETWECEWFLVCEVKILLSSASTDALAMGFDLADAYQQVPNHPTQRRRFVFSVGEEFFVWLVGMFGIATMAAIFGQLCDVLCAWLEHCFPNIHARHYADDYLVLFDGTGMRPAEAEVYEVVHWFGWKVHATKRFGWARRFTLLGFEWDMNEGMVWITAEKRRKYVSKLNDLLGTEDGAV</sequence>
<dbReference type="InterPro" id="IPR000477">
    <property type="entry name" value="RT_dom"/>
</dbReference>
<reference evidence="2" key="2">
    <citation type="journal article" date="2019" name="IMA Fungus">
        <title>Genome sequencing and comparison of five Tilletia species to identify candidate genes for the detection of regulated species infecting wheat.</title>
        <authorList>
            <person name="Nguyen H.D.T."/>
            <person name="Sultana T."/>
            <person name="Kesanakurti P."/>
            <person name="Hambleton S."/>
        </authorList>
    </citation>
    <scope>NUCLEOTIDE SEQUENCE</scope>
    <source>
        <strain evidence="2">DAOMC 236416</strain>
    </source>
</reference>
<proteinExistence type="predicted"/>
<dbReference type="InterPro" id="IPR052055">
    <property type="entry name" value="Hepadnavirus_pol/RT"/>
</dbReference>
<evidence type="ECO:0000313" key="2">
    <source>
        <dbReference type="EMBL" id="KAE8238051.1"/>
    </source>
</evidence>
<dbReference type="PANTHER" id="PTHR33050">
    <property type="entry name" value="REVERSE TRANSCRIPTASE DOMAIN-CONTAINING PROTEIN"/>
    <property type="match status" value="1"/>
</dbReference>
<comment type="caution">
    <text evidence="2">The sequence shown here is derived from an EMBL/GenBank/DDBJ whole genome shotgun (WGS) entry which is preliminary data.</text>
</comment>
<dbReference type="InterPro" id="IPR043502">
    <property type="entry name" value="DNA/RNA_pol_sf"/>
</dbReference>
<dbReference type="InterPro" id="IPR043128">
    <property type="entry name" value="Rev_trsase/Diguanyl_cyclase"/>
</dbReference>
<dbReference type="PANTHER" id="PTHR33050:SF7">
    <property type="entry name" value="RIBONUCLEASE H"/>
    <property type="match status" value="1"/>
</dbReference>
<dbReference type="Pfam" id="PF00078">
    <property type="entry name" value="RVT_1"/>
    <property type="match status" value="1"/>
</dbReference>
<accession>A0A177T4H6</accession>
<dbReference type="Gene3D" id="3.30.70.270">
    <property type="match status" value="1"/>
</dbReference>
<keyword evidence="3" id="KW-1185">Reference proteome</keyword>
<dbReference type="Gene3D" id="3.10.10.10">
    <property type="entry name" value="HIV Type 1 Reverse Transcriptase, subunit A, domain 1"/>
    <property type="match status" value="1"/>
</dbReference>
<reference evidence="2" key="1">
    <citation type="submission" date="2016-04" db="EMBL/GenBank/DDBJ databases">
        <authorList>
            <person name="Nguyen H.D."/>
            <person name="Samba Siva P."/>
            <person name="Cullis J."/>
            <person name="Levesque C.A."/>
            <person name="Hambleton S."/>
        </authorList>
    </citation>
    <scope>NUCLEOTIDE SEQUENCE</scope>
    <source>
        <strain evidence="2">DAOMC 236416</strain>
    </source>
</reference>
<evidence type="ECO:0000313" key="3">
    <source>
        <dbReference type="Proteomes" id="UP000077521"/>
    </source>
</evidence>
<dbReference type="SUPFAM" id="SSF56672">
    <property type="entry name" value="DNA/RNA polymerases"/>
    <property type="match status" value="1"/>
</dbReference>
<feature type="domain" description="Reverse transcriptase" evidence="1">
    <location>
        <begin position="118"/>
        <end position="242"/>
    </location>
</feature>
<name>A0A177T4H6_9BASI</name>
<evidence type="ECO:0000259" key="1">
    <source>
        <dbReference type="Pfam" id="PF00078"/>
    </source>
</evidence>
<protein>
    <recommendedName>
        <fullName evidence="1">Reverse transcriptase domain-containing protein</fullName>
    </recommendedName>
</protein>
<dbReference type="Proteomes" id="UP000077521">
    <property type="component" value="Unassembled WGS sequence"/>
</dbReference>
<dbReference type="OrthoDB" id="10432299at2759"/>
<gene>
    <name evidence="2" type="ORF">A4X13_0g8537</name>
</gene>
<organism evidence="2 3">
    <name type="scientific">Tilletia indica</name>
    <dbReference type="NCBI Taxonomy" id="43049"/>
    <lineage>
        <taxon>Eukaryota</taxon>
        <taxon>Fungi</taxon>
        <taxon>Dikarya</taxon>
        <taxon>Basidiomycota</taxon>
        <taxon>Ustilaginomycotina</taxon>
        <taxon>Exobasidiomycetes</taxon>
        <taxon>Tilletiales</taxon>
        <taxon>Tilletiaceae</taxon>
        <taxon>Tilletia</taxon>
    </lineage>
</organism>